<accession>A0A6H1UEP6</accession>
<keyword evidence="3" id="KW-1185">Reference proteome</keyword>
<dbReference type="EMBL" id="CP051180">
    <property type="protein sequence ID" value="QIZ76813.1"/>
    <property type="molecule type" value="Genomic_DNA"/>
</dbReference>
<evidence type="ECO:0000256" key="1">
    <source>
        <dbReference type="SAM" id="Coils"/>
    </source>
</evidence>
<reference evidence="2 3" key="1">
    <citation type="submission" date="2020-04" db="EMBL/GenBank/DDBJ databases">
        <title>Ferrimonas sp. S7 isolated from sea water.</title>
        <authorList>
            <person name="Bae S.S."/>
            <person name="Baek K."/>
        </authorList>
    </citation>
    <scope>NUCLEOTIDE SEQUENCE [LARGE SCALE GENOMIC DNA]</scope>
    <source>
        <strain evidence="2 3">S7</strain>
    </source>
</reference>
<name>A0A6H1UEP6_9GAMM</name>
<proteinExistence type="predicted"/>
<dbReference type="RefSeq" id="WP_168660074.1">
    <property type="nucleotide sequence ID" value="NZ_CP051180.1"/>
</dbReference>
<evidence type="ECO:0000313" key="2">
    <source>
        <dbReference type="EMBL" id="QIZ76813.1"/>
    </source>
</evidence>
<dbReference type="Proteomes" id="UP000501602">
    <property type="component" value="Chromosome"/>
</dbReference>
<gene>
    <name evidence="2" type="ORF">HER31_07940</name>
</gene>
<organism evidence="2 3">
    <name type="scientific">Ferrimonas lipolytica</name>
    <dbReference type="NCBI Taxonomy" id="2724191"/>
    <lineage>
        <taxon>Bacteria</taxon>
        <taxon>Pseudomonadati</taxon>
        <taxon>Pseudomonadota</taxon>
        <taxon>Gammaproteobacteria</taxon>
        <taxon>Alteromonadales</taxon>
        <taxon>Ferrimonadaceae</taxon>
        <taxon>Ferrimonas</taxon>
    </lineage>
</organism>
<dbReference type="KEGG" id="fes:HER31_07940"/>
<protein>
    <submittedName>
        <fullName evidence="2">Uncharacterized protein</fullName>
    </submittedName>
</protein>
<keyword evidence="1" id="KW-0175">Coiled coil</keyword>
<feature type="coiled-coil region" evidence="1">
    <location>
        <begin position="151"/>
        <end position="178"/>
    </location>
</feature>
<evidence type="ECO:0000313" key="3">
    <source>
        <dbReference type="Proteomes" id="UP000501602"/>
    </source>
</evidence>
<dbReference type="AlphaFoldDB" id="A0A6H1UEP6"/>
<sequence length="218" mass="23527">MNERIGPKQIRCQFTLDVDENPAHDYALVVLKQWLAQQQHDPQAVSQFNRQIYLSGLFLHLLAPTLPAALANSFGPTSAGIDILCEHLNLVPLADTDASATAPLLTELALQQQAQCDQLASLRQAFDDFRKTDERPAPTLNDDLSAHLSAANKIVAGNEQLRNQLQQLQQQVAKLALPAATPASSAATNQIEAHTSDEQAAVAAAIAKVANVKAKGLW</sequence>